<comment type="caution">
    <text evidence="8">The sequence shown here is derived from an EMBL/GenBank/DDBJ whole genome shotgun (WGS) entry which is preliminary data.</text>
</comment>
<feature type="transmembrane region" description="Helical" evidence="7">
    <location>
        <begin position="382"/>
        <end position="404"/>
    </location>
</feature>
<dbReference type="CDD" id="cd13127">
    <property type="entry name" value="MATE_tuaB_like"/>
    <property type="match status" value="1"/>
</dbReference>
<dbReference type="Pfam" id="PF13440">
    <property type="entry name" value="Polysacc_synt_3"/>
    <property type="match status" value="1"/>
</dbReference>
<keyword evidence="9" id="KW-1185">Reference proteome</keyword>
<evidence type="ECO:0000313" key="9">
    <source>
        <dbReference type="Proteomes" id="UP000019275"/>
    </source>
</evidence>
<keyword evidence="3" id="KW-1003">Cell membrane</keyword>
<accession>A0ABN0RRG3</accession>
<reference evidence="8 9" key="1">
    <citation type="journal article" date="2014" name="Genome Announc.">
        <title>Draft Genome Sequence of the Carrageenan-Degrading Bacterium Cellulophaga sp. Strain KL-A, Isolated from Decaying Marine Algae.</title>
        <authorList>
            <person name="Shan D."/>
            <person name="Ying J."/>
            <person name="Li X."/>
            <person name="Gao Z."/>
            <person name="Wei G."/>
            <person name="Shao Z."/>
        </authorList>
    </citation>
    <scope>NUCLEOTIDE SEQUENCE [LARGE SCALE GENOMIC DNA]</scope>
    <source>
        <strain evidence="8 9">KL-A</strain>
    </source>
</reference>
<feature type="transmembrane region" description="Helical" evidence="7">
    <location>
        <begin position="416"/>
        <end position="438"/>
    </location>
</feature>
<organism evidence="8 9">
    <name type="scientific">Cellulophaga geojensis KL-A</name>
    <dbReference type="NCBI Taxonomy" id="1328323"/>
    <lineage>
        <taxon>Bacteria</taxon>
        <taxon>Pseudomonadati</taxon>
        <taxon>Bacteroidota</taxon>
        <taxon>Flavobacteriia</taxon>
        <taxon>Flavobacteriales</taxon>
        <taxon>Flavobacteriaceae</taxon>
        <taxon>Cellulophaga</taxon>
    </lineage>
</organism>
<evidence type="ECO:0000256" key="1">
    <source>
        <dbReference type="ARBA" id="ARBA00004651"/>
    </source>
</evidence>
<feature type="transmembrane region" description="Helical" evidence="7">
    <location>
        <begin position="12"/>
        <end position="34"/>
    </location>
</feature>
<comment type="subcellular location">
    <subcellularLocation>
        <location evidence="1">Cell membrane</location>
        <topology evidence="1">Multi-pass membrane protein</topology>
    </subcellularLocation>
</comment>
<feature type="transmembrane region" description="Helical" evidence="7">
    <location>
        <begin position="358"/>
        <end position="376"/>
    </location>
</feature>
<feature type="transmembrane region" description="Helical" evidence="7">
    <location>
        <begin position="116"/>
        <end position="134"/>
    </location>
</feature>
<comment type="similarity">
    <text evidence="2">Belongs to the polysaccharide synthase family.</text>
</comment>
<feature type="transmembrane region" description="Helical" evidence="7">
    <location>
        <begin position="444"/>
        <end position="466"/>
    </location>
</feature>
<evidence type="ECO:0000256" key="7">
    <source>
        <dbReference type="SAM" id="Phobius"/>
    </source>
</evidence>
<evidence type="ECO:0000256" key="2">
    <source>
        <dbReference type="ARBA" id="ARBA00007430"/>
    </source>
</evidence>
<dbReference type="InterPro" id="IPR050833">
    <property type="entry name" value="Poly_Biosynth_Transport"/>
</dbReference>
<keyword evidence="4 7" id="KW-0812">Transmembrane</keyword>
<evidence type="ECO:0000256" key="4">
    <source>
        <dbReference type="ARBA" id="ARBA00022692"/>
    </source>
</evidence>
<feature type="transmembrane region" description="Helical" evidence="7">
    <location>
        <begin position="172"/>
        <end position="193"/>
    </location>
</feature>
<feature type="transmembrane region" description="Helical" evidence="7">
    <location>
        <begin position="46"/>
        <end position="71"/>
    </location>
</feature>
<gene>
    <name evidence="8" type="ORF">KLA_04237</name>
</gene>
<dbReference type="Proteomes" id="UP000019275">
    <property type="component" value="Unassembled WGS sequence"/>
</dbReference>
<dbReference type="PANTHER" id="PTHR30250">
    <property type="entry name" value="PST FAMILY PREDICTED COLANIC ACID TRANSPORTER"/>
    <property type="match status" value="1"/>
</dbReference>
<evidence type="ECO:0000256" key="5">
    <source>
        <dbReference type="ARBA" id="ARBA00022989"/>
    </source>
</evidence>
<keyword evidence="5 7" id="KW-1133">Transmembrane helix</keyword>
<dbReference type="EMBL" id="ARZX01000003">
    <property type="protein sequence ID" value="EWH14545.1"/>
    <property type="molecule type" value="Genomic_DNA"/>
</dbReference>
<feature type="transmembrane region" description="Helical" evidence="7">
    <location>
        <begin position="146"/>
        <end position="166"/>
    </location>
</feature>
<protein>
    <submittedName>
        <fullName evidence="8">Colanic acid exporter</fullName>
    </submittedName>
</protein>
<evidence type="ECO:0000256" key="3">
    <source>
        <dbReference type="ARBA" id="ARBA00022475"/>
    </source>
</evidence>
<dbReference type="RefSeq" id="WP_034644221.1">
    <property type="nucleotide sequence ID" value="NZ_ARZX01000003.1"/>
</dbReference>
<evidence type="ECO:0000256" key="6">
    <source>
        <dbReference type="ARBA" id="ARBA00023136"/>
    </source>
</evidence>
<evidence type="ECO:0000313" key="8">
    <source>
        <dbReference type="EMBL" id="EWH14545.1"/>
    </source>
</evidence>
<feature type="transmembrane region" description="Helical" evidence="7">
    <location>
        <begin position="323"/>
        <end position="346"/>
    </location>
</feature>
<dbReference type="PANTHER" id="PTHR30250:SF10">
    <property type="entry name" value="LIPOPOLYSACCHARIDE BIOSYNTHESIS PROTEIN WZXC"/>
    <property type="match status" value="1"/>
</dbReference>
<keyword evidence="6 7" id="KW-0472">Membrane</keyword>
<feature type="transmembrane region" description="Helical" evidence="7">
    <location>
        <begin position="288"/>
        <end position="311"/>
    </location>
</feature>
<name>A0ABN0RRG3_9FLAO</name>
<dbReference type="NCBIfam" id="NF007773">
    <property type="entry name" value="PRK10459.1"/>
    <property type="match status" value="1"/>
</dbReference>
<sequence length="479" mass="54755">MLDSKLKKNTVLGVKWSMLSSILVAVIQFIQILILSRIFSAFELGIVAVIQMIVGFTNIFLDVGISNAIVYKKNISFEQLSSVYWVNVFSGVFFTALLFVISPLISSFYDVLEINLYIKIVCFSFIILSTSRLYKFLFLKEVLLKTVAVSEIFSYLFGLILMSILIKLDYGIISFIYSIVGRAVVQSLYLIIYGRKIFIPSFKYNHKSLKSLFRYGAFNLGQNLTVYFTSQLDTLIIGKVLGLEILGVYNIAKNLAIKPLQLISPVVSKITFPLMSKFQDSKLDLKNIYLLSIKHLFSVIVVVYIIMAFLAKDLILTIYGDQWVDSVIIFRLLCLMYIVVSVGNPIGSLILASGKVNWGFYWNLSMLLVVSCLIFLSSQLGLIFIVVSLIFYHILSFIISFNLITKKIIPIRIIEIFLTIMIHLLMMILPILLLFYLSTFISNTYLRIFGLPIIGISSYILCMYFLDREYFYKTKKNII</sequence>
<feature type="transmembrane region" description="Helical" evidence="7">
    <location>
        <begin position="83"/>
        <end position="104"/>
    </location>
</feature>
<proteinExistence type="inferred from homology"/>